<dbReference type="Gene3D" id="6.10.140.920">
    <property type="match status" value="1"/>
</dbReference>
<evidence type="ECO:0000256" key="1">
    <source>
        <dbReference type="ARBA" id="ARBA00007584"/>
    </source>
</evidence>
<dbReference type="PANTHER" id="PTHR12499:SF0">
    <property type="entry name" value="OPTIC ATROPHY 3 PROTEIN"/>
    <property type="match status" value="1"/>
</dbReference>
<evidence type="ECO:0000313" key="5">
    <source>
        <dbReference type="Proteomes" id="UP000422736"/>
    </source>
</evidence>
<evidence type="ECO:0000256" key="2">
    <source>
        <dbReference type="ARBA" id="ARBA00023054"/>
    </source>
</evidence>
<proteinExistence type="inferred from homology"/>
<evidence type="ECO:0000313" key="4">
    <source>
        <dbReference type="EMBL" id="QGN13957.1"/>
    </source>
</evidence>
<evidence type="ECO:0000256" key="3">
    <source>
        <dbReference type="SAM" id="Coils"/>
    </source>
</evidence>
<protein>
    <submittedName>
        <fullName evidence="4">OPA3-like protein</fullName>
    </submittedName>
</protein>
<reference evidence="4 5" key="2">
    <citation type="submission" date="2019-11" db="EMBL/GenBank/DDBJ databases">
        <authorList>
            <person name="Lu H."/>
        </authorList>
    </citation>
    <scope>NUCLEOTIDE SEQUENCE [LARGE SCALE GENOMIC DNA]</scope>
    <source>
        <strain evidence="4 5">FIM1</strain>
    </source>
</reference>
<dbReference type="InterPro" id="IPR010754">
    <property type="entry name" value="OPA3-like"/>
</dbReference>
<dbReference type="Proteomes" id="UP000422736">
    <property type="component" value="Chromosome 1"/>
</dbReference>
<keyword evidence="2 3" id="KW-0175">Coiled coil</keyword>
<sequence length="163" mass="18513">MSGIAIKLGALLVRQITRPMANVLKRQAKNHAAFNEICIMLAQKMHVTDVILRSKLTPTKFRQPIRPLNDAKAVENGATLLSEAFVFTVTGSVVVWETLRQRQKELDRREQVSKDISTLQSEIEELRSTITAQNDELHSLRESIRQELATMKNRKHSKAPNTE</sequence>
<dbReference type="EMBL" id="CP015054">
    <property type="protein sequence ID" value="QGN13957.1"/>
    <property type="molecule type" value="Genomic_DNA"/>
</dbReference>
<accession>A0ABX6ESE7</accession>
<dbReference type="Pfam" id="PF07047">
    <property type="entry name" value="OPA3"/>
    <property type="match status" value="1"/>
</dbReference>
<organism evidence="4 5">
    <name type="scientific">Kluyveromyces marxianus</name>
    <name type="common">Yeast</name>
    <name type="synonym">Candida kefyr</name>
    <dbReference type="NCBI Taxonomy" id="4911"/>
    <lineage>
        <taxon>Eukaryota</taxon>
        <taxon>Fungi</taxon>
        <taxon>Dikarya</taxon>
        <taxon>Ascomycota</taxon>
        <taxon>Saccharomycotina</taxon>
        <taxon>Saccharomycetes</taxon>
        <taxon>Saccharomycetales</taxon>
        <taxon>Saccharomycetaceae</taxon>
        <taxon>Kluyveromyces</taxon>
    </lineage>
</organism>
<gene>
    <name evidence="4" type="ORF">FIM1_605</name>
</gene>
<name>A0ABX6ESE7_KLUMA</name>
<dbReference type="PANTHER" id="PTHR12499">
    <property type="entry name" value="OPTIC ATROPHY 3 PROTEIN OPA3"/>
    <property type="match status" value="1"/>
</dbReference>
<keyword evidence="5" id="KW-1185">Reference proteome</keyword>
<reference evidence="4 5" key="1">
    <citation type="submission" date="2016-03" db="EMBL/GenBank/DDBJ databases">
        <title>How can Kluyveromyces marxianus grow so fast - potential evolutionary course in Saccharomyces Complex revealed by comparative genomics.</title>
        <authorList>
            <person name="Mo W."/>
            <person name="Lu W."/>
            <person name="Yang X."/>
            <person name="Qi J."/>
            <person name="Lv H."/>
        </authorList>
    </citation>
    <scope>NUCLEOTIDE SEQUENCE [LARGE SCALE GENOMIC DNA]</scope>
    <source>
        <strain evidence="4 5">FIM1</strain>
    </source>
</reference>
<feature type="coiled-coil region" evidence="3">
    <location>
        <begin position="109"/>
        <end position="154"/>
    </location>
</feature>
<comment type="similarity">
    <text evidence="1">Belongs to the OPA3 family.</text>
</comment>